<sequence>MGSQRARRRRASEAKEGLLWYGTHTGYDWACAPVKTGPDQTRFHLDMTVPRPPIDLCAHIKTLPGIPAPVMPVLDRAIDKLKNIIIMTLLLKKLTSLETTV</sequence>
<protein>
    <submittedName>
        <fullName evidence="1">Uncharacterized protein</fullName>
    </submittedName>
</protein>
<name>A0AAV7NJC5_PLEWA</name>
<dbReference type="Proteomes" id="UP001066276">
    <property type="component" value="Chromosome 8"/>
</dbReference>
<dbReference type="EMBL" id="JANPWB010000012">
    <property type="protein sequence ID" value="KAJ1116056.1"/>
    <property type="molecule type" value="Genomic_DNA"/>
</dbReference>
<organism evidence="1 2">
    <name type="scientific">Pleurodeles waltl</name>
    <name type="common">Iberian ribbed newt</name>
    <dbReference type="NCBI Taxonomy" id="8319"/>
    <lineage>
        <taxon>Eukaryota</taxon>
        <taxon>Metazoa</taxon>
        <taxon>Chordata</taxon>
        <taxon>Craniata</taxon>
        <taxon>Vertebrata</taxon>
        <taxon>Euteleostomi</taxon>
        <taxon>Amphibia</taxon>
        <taxon>Batrachia</taxon>
        <taxon>Caudata</taxon>
        <taxon>Salamandroidea</taxon>
        <taxon>Salamandridae</taxon>
        <taxon>Pleurodelinae</taxon>
        <taxon>Pleurodeles</taxon>
    </lineage>
</organism>
<proteinExistence type="predicted"/>
<comment type="caution">
    <text evidence="1">The sequence shown here is derived from an EMBL/GenBank/DDBJ whole genome shotgun (WGS) entry which is preliminary data.</text>
</comment>
<dbReference type="AlphaFoldDB" id="A0AAV7NJC5"/>
<accession>A0AAV7NJC5</accession>
<evidence type="ECO:0000313" key="1">
    <source>
        <dbReference type="EMBL" id="KAJ1116056.1"/>
    </source>
</evidence>
<keyword evidence="2" id="KW-1185">Reference proteome</keyword>
<evidence type="ECO:0000313" key="2">
    <source>
        <dbReference type="Proteomes" id="UP001066276"/>
    </source>
</evidence>
<gene>
    <name evidence="1" type="ORF">NDU88_004275</name>
</gene>
<reference evidence="1" key="1">
    <citation type="journal article" date="2022" name="bioRxiv">
        <title>Sequencing and chromosome-scale assembly of the giantPleurodeles waltlgenome.</title>
        <authorList>
            <person name="Brown T."/>
            <person name="Elewa A."/>
            <person name="Iarovenko S."/>
            <person name="Subramanian E."/>
            <person name="Araus A.J."/>
            <person name="Petzold A."/>
            <person name="Susuki M."/>
            <person name="Suzuki K.-i.T."/>
            <person name="Hayashi T."/>
            <person name="Toyoda A."/>
            <person name="Oliveira C."/>
            <person name="Osipova E."/>
            <person name="Leigh N.D."/>
            <person name="Simon A."/>
            <person name="Yun M.H."/>
        </authorList>
    </citation>
    <scope>NUCLEOTIDE SEQUENCE</scope>
    <source>
        <strain evidence="1">20211129_DDA</strain>
        <tissue evidence="1">Liver</tissue>
    </source>
</reference>